<dbReference type="SUPFAM" id="SSF74650">
    <property type="entry name" value="Galactose mutarotase-like"/>
    <property type="match status" value="1"/>
</dbReference>
<sequence>MRGLQPDATTRASATRVSEAPVLRIANRHVSALVCLPDAERGYYRGTRFDWGGVVRDLRSRGHRYVSEWQPRHDPLRHDGLTGPADEFTQIGYERARPGQEFLKIGVGTLRKFSDHPYDRFRLYEIVDPGIWETTAERDRVGFRHRLLTDEYGYDYRKTLRLTDAPGLRIEYTLKNLGPAPLMGHVYNHNFFTPDRMATGPDTSIHFPFRPEGTWREAYDSVALTPDGVAFSRPLNPGESVFMGDLHGQDPATPGYGFSLRNLRTGAGVRASGSGQLSHMVFWACPTAACLEPYIPFRVFPGETGVWHIDYELLV</sequence>
<dbReference type="Gene3D" id="2.70.98.10">
    <property type="match status" value="1"/>
</dbReference>
<dbReference type="Proteomes" id="UP000183253">
    <property type="component" value="Unassembled WGS sequence"/>
</dbReference>
<organism evidence="4 5">
    <name type="scientific">Alistipes timonensis JC136</name>
    <dbReference type="NCBI Taxonomy" id="1033731"/>
    <lineage>
        <taxon>Bacteria</taxon>
        <taxon>Pseudomonadati</taxon>
        <taxon>Bacteroidota</taxon>
        <taxon>Bacteroidia</taxon>
        <taxon>Bacteroidales</taxon>
        <taxon>Rikenellaceae</taxon>
        <taxon>Alistipes</taxon>
    </lineage>
</organism>
<comment type="subunit">
    <text evidence="2">Monomer.</text>
</comment>
<name>A0A1H4EI34_9BACT</name>
<comment type="cofactor">
    <cofactor evidence="1">
        <name>Ca(2+)</name>
        <dbReference type="ChEBI" id="CHEBI:29108"/>
    </cofactor>
</comment>
<evidence type="ECO:0000256" key="2">
    <source>
        <dbReference type="ARBA" id="ARBA00011245"/>
    </source>
</evidence>
<dbReference type="GO" id="GO:0003824">
    <property type="term" value="F:catalytic activity"/>
    <property type="evidence" value="ECO:0007669"/>
    <property type="project" value="InterPro"/>
</dbReference>
<protein>
    <recommendedName>
        <fullName evidence="6">Aldose 1-epimerase</fullName>
    </recommendedName>
</protein>
<dbReference type="RefSeq" id="WP_026020821.1">
    <property type="nucleotide sequence ID" value="NZ_CAEG01000016.1"/>
</dbReference>
<keyword evidence="3" id="KW-0106">Calcium</keyword>
<evidence type="ECO:0000313" key="4">
    <source>
        <dbReference type="EMBL" id="SEA84527.1"/>
    </source>
</evidence>
<dbReference type="GO" id="GO:0005975">
    <property type="term" value="P:carbohydrate metabolic process"/>
    <property type="evidence" value="ECO:0007669"/>
    <property type="project" value="InterPro"/>
</dbReference>
<dbReference type="InterPro" id="IPR014718">
    <property type="entry name" value="GH-type_carb-bd"/>
</dbReference>
<dbReference type="InterPro" id="IPR011013">
    <property type="entry name" value="Gal_mutarotase_sf_dom"/>
</dbReference>
<dbReference type="AlphaFoldDB" id="A0A1H4EI34"/>
<evidence type="ECO:0000256" key="3">
    <source>
        <dbReference type="ARBA" id="ARBA00022837"/>
    </source>
</evidence>
<reference evidence="4 5" key="1">
    <citation type="submission" date="2016-10" db="EMBL/GenBank/DDBJ databases">
        <authorList>
            <person name="de Groot N.N."/>
        </authorList>
    </citation>
    <scope>NUCLEOTIDE SEQUENCE [LARGE SCALE GENOMIC DNA]</scope>
    <source>
        <strain evidence="4 5">DSM 25383</strain>
    </source>
</reference>
<proteinExistence type="predicted"/>
<dbReference type="OrthoDB" id="5621785at2"/>
<dbReference type="GO" id="GO:0030246">
    <property type="term" value="F:carbohydrate binding"/>
    <property type="evidence" value="ECO:0007669"/>
    <property type="project" value="InterPro"/>
</dbReference>
<evidence type="ECO:0008006" key="6">
    <source>
        <dbReference type="Google" id="ProtNLM"/>
    </source>
</evidence>
<dbReference type="STRING" id="1033731.SAMN05444145_107109"/>
<dbReference type="EMBL" id="FNRI01000007">
    <property type="protein sequence ID" value="SEA84527.1"/>
    <property type="molecule type" value="Genomic_DNA"/>
</dbReference>
<evidence type="ECO:0000256" key="1">
    <source>
        <dbReference type="ARBA" id="ARBA00001913"/>
    </source>
</evidence>
<evidence type="ECO:0000313" key="5">
    <source>
        <dbReference type="Proteomes" id="UP000183253"/>
    </source>
</evidence>
<keyword evidence="5" id="KW-1185">Reference proteome</keyword>
<gene>
    <name evidence="4" type="ORF">SAMN05444145_107109</name>
</gene>
<accession>A0A1H4EI34</accession>